<dbReference type="STRING" id="1317125.SAMN05444128_1010"/>
<reference evidence="3" key="1">
    <citation type="submission" date="2017-01" db="EMBL/GenBank/DDBJ databases">
        <authorList>
            <person name="Varghese N."/>
            <person name="Submissions S."/>
        </authorList>
    </citation>
    <scope>NUCLEOTIDE SEQUENCE [LARGE SCALE GENOMIC DNA]</scope>
    <source>
        <strain evidence="3">LP100</strain>
    </source>
</reference>
<feature type="transmembrane region" description="Helical" evidence="1">
    <location>
        <begin position="41"/>
        <end position="58"/>
    </location>
</feature>
<protein>
    <recommendedName>
        <fullName evidence="4">DUF4199 domain-containing protein</fullName>
    </recommendedName>
</protein>
<evidence type="ECO:0000313" key="3">
    <source>
        <dbReference type="Proteomes" id="UP000187181"/>
    </source>
</evidence>
<dbReference type="EMBL" id="FTPP01000001">
    <property type="protein sequence ID" value="SIT81715.1"/>
    <property type="molecule type" value="Genomic_DNA"/>
</dbReference>
<sequence length="156" mass="17393">MALSRITYQKVSMKYGIFVGIAHIIYFLIMRLLNLQNRVELSFLSAIFLIIGITVAISQFKKAKGGNINYFQGLAIGATTGVVSSTILALFMVFYLTLFDTAYLAALQTSSLFPLSLSVLSFFVLTIIYGTIPGFLIAFVAMQWFKRADHTIPERI</sequence>
<gene>
    <name evidence="2" type="ORF">SAMN05444128_1010</name>
</gene>
<dbReference type="Pfam" id="PF13858">
    <property type="entry name" value="DUF4199"/>
    <property type="match status" value="1"/>
</dbReference>
<evidence type="ECO:0000256" key="1">
    <source>
        <dbReference type="SAM" id="Phobius"/>
    </source>
</evidence>
<evidence type="ECO:0000313" key="2">
    <source>
        <dbReference type="EMBL" id="SIT81715.1"/>
    </source>
</evidence>
<dbReference type="AlphaFoldDB" id="A0A1R3WXS9"/>
<accession>A0A1R3WXS9</accession>
<keyword evidence="1" id="KW-1133">Transmembrane helix</keyword>
<keyword evidence="1" id="KW-0812">Transmembrane</keyword>
<dbReference type="InterPro" id="IPR025250">
    <property type="entry name" value="DUF4199"/>
</dbReference>
<dbReference type="OrthoDB" id="979246at2"/>
<proteinExistence type="predicted"/>
<organism evidence="2 3">
    <name type="scientific">Pontibacter indicus</name>
    <dbReference type="NCBI Taxonomy" id="1317125"/>
    <lineage>
        <taxon>Bacteria</taxon>
        <taxon>Pseudomonadati</taxon>
        <taxon>Bacteroidota</taxon>
        <taxon>Cytophagia</taxon>
        <taxon>Cytophagales</taxon>
        <taxon>Hymenobacteraceae</taxon>
        <taxon>Pontibacter</taxon>
    </lineage>
</organism>
<feature type="transmembrane region" description="Helical" evidence="1">
    <location>
        <begin position="119"/>
        <end position="145"/>
    </location>
</feature>
<name>A0A1R3WXS9_9BACT</name>
<keyword evidence="3" id="KW-1185">Reference proteome</keyword>
<dbReference type="Proteomes" id="UP000187181">
    <property type="component" value="Unassembled WGS sequence"/>
</dbReference>
<evidence type="ECO:0008006" key="4">
    <source>
        <dbReference type="Google" id="ProtNLM"/>
    </source>
</evidence>
<keyword evidence="1" id="KW-0472">Membrane</keyword>
<feature type="transmembrane region" description="Helical" evidence="1">
    <location>
        <begin position="12"/>
        <end position="29"/>
    </location>
</feature>
<feature type="transmembrane region" description="Helical" evidence="1">
    <location>
        <begin position="70"/>
        <end position="99"/>
    </location>
</feature>